<dbReference type="InterPro" id="IPR002656">
    <property type="entry name" value="Acyl_transf_3_dom"/>
</dbReference>
<feature type="transmembrane region" description="Helical" evidence="1">
    <location>
        <begin position="308"/>
        <end position="326"/>
    </location>
</feature>
<feature type="transmembrane region" description="Helical" evidence="1">
    <location>
        <begin position="116"/>
        <end position="134"/>
    </location>
</feature>
<dbReference type="AlphaFoldDB" id="A0A553CP59"/>
<comment type="caution">
    <text evidence="3">The sequence shown here is derived from an EMBL/GenBank/DDBJ whole genome shotgun (WGS) entry which is preliminary data.</text>
</comment>
<feature type="domain" description="Acyltransferase 3" evidence="2">
    <location>
        <begin position="15"/>
        <end position="351"/>
    </location>
</feature>
<keyword evidence="1" id="KW-1133">Transmembrane helix</keyword>
<evidence type="ECO:0000256" key="1">
    <source>
        <dbReference type="SAM" id="Phobius"/>
    </source>
</evidence>
<evidence type="ECO:0000313" key="4">
    <source>
        <dbReference type="Proteomes" id="UP000318585"/>
    </source>
</evidence>
<dbReference type="GO" id="GO:0016747">
    <property type="term" value="F:acyltransferase activity, transferring groups other than amino-acyl groups"/>
    <property type="evidence" value="ECO:0007669"/>
    <property type="project" value="InterPro"/>
</dbReference>
<dbReference type="PANTHER" id="PTHR23028">
    <property type="entry name" value="ACETYLTRANSFERASE"/>
    <property type="match status" value="1"/>
</dbReference>
<feature type="transmembrane region" description="Helical" evidence="1">
    <location>
        <begin position="214"/>
        <end position="230"/>
    </location>
</feature>
<organism evidence="3 4">
    <name type="scientific">Flavobacterium franklandianum</name>
    <dbReference type="NCBI Taxonomy" id="2594430"/>
    <lineage>
        <taxon>Bacteria</taxon>
        <taxon>Pseudomonadati</taxon>
        <taxon>Bacteroidota</taxon>
        <taxon>Flavobacteriia</taxon>
        <taxon>Flavobacteriales</taxon>
        <taxon>Flavobacteriaceae</taxon>
        <taxon>Flavobacterium</taxon>
    </lineage>
</organism>
<gene>
    <name evidence="3" type="ORF">FNW17_05950</name>
</gene>
<reference evidence="3 4" key="1">
    <citation type="submission" date="2019-07" db="EMBL/GenBank/DDBJ databases">
        <title>Novel species of Flavobacterium.</title>
        <authorList>
            <person name="Liu Q."/>
            <person name="Xin Y.-H."/>
        </authorList>
    </citation>
    <scope>NUCLEOTIDE SEQUENCE [LARGE SCALE GENOMIC DNA]</scope>
    <source>
        <strain evidence="3 4">LB3P56</strain>
    </source>
</reference>
<proteinExistence type="predicted"/>
<dbReference type="OrthoDB" id="9796461at2"/>
<feature type="transmembrane region" description="Helical" evidence="1">
    <location>
        <begin position="177"/>
        <end position="194"/>
    </location>
</feature>
<evidence type="ECO:0000259" key="2">
    <source>
        <dbReference type="Pfam" id="PF01757"/>
    </source>
</evidence>
<feature type="transmembrane region" description="Helical" evidence="1">
    <location>
        <begin position="86"/>
        <end position="104"/>
    </location>
</feature>
<dbReference type="RefSeq" id="WP_143389857.1">
    <property type="nucleotide sequence ID" value="NZ_VJZQ01000005.1"/>
</dbReference>
<accession>A0A553CP59</accession>
<evidence type="ECO:0000313" key="3">
    <source>
        <dbReference type="EMBL" id="TRX22211.1"/>
    </source>
</evidence>
<keyword evidence="3" id="KW-0012">Acyltransferase</keyword>
<dbReference type="InterPro" id="IPR050879">
    <property type="entry name" value="Acyltransferase_3"/>
</dbReference>
<feature type="transmembrane region" description="Helical" evidence="1">
    <location>
        <begin position="154"/>
        <end position="170"/>
    </location>
</feature>
<dbReference type="Pfam" id="PF01757">
    <property type="entry name" value="Acyl_transf_3"/>
    <property type="match status" value="1"/>
</dbReference>
<feature type="transmembrane region" description="Helical" evidence="1">
    <location>
        <begin position="17"/>
        <end position="36"/>
    </location>
</feature>
<feature type="transmembrane region" description="Helical" evidence="1">
    <location>
        <begin position="265"/>
        <end position="287"/>
    </location>
</feature>
<keyword evidence="4" id="KW-1185">Reference proteome</keyword>
<dbReference type="Proteomes" id="UP000318585">
    <property type="component" value="Unassembled WGS sequence"/>
</dbReference>
<protein>
    <submittedName>
        <fullName evidence="3">Acyltransferase</fullName>
    </submittedName>
</protein>
<dbReference type="PANTHER" id="PTHR23028:SF134">
    <property type="entry name" value="PUTATIVE (AFU_ORTHOLOGUE AFUA_4G08520)-RELATED"/>
    <property type="match status" value="1"/>
</dbReference>
<keyword evidence="1" id="KW-0812">Transmembrane</keyword>
<feature type="transmembrane region" description="Helical" evidence="1">
    <location>
        <begin position="338"/>
        <end position="357"/>
    </location>
</feature>
<feature type="transmembrane region" description="Helical" evidence="1">
    <location>
        <begin position="242"/>
        <end position="259"/>
    </location>
</feature>
<keyword evidence="1" id="KW-0472">Membrane</keyword>
<name>A0A553CP59_9FLAO</name>
<feature type="transmembrane region" description="Helical" evidence="1">
    <location>
        <begin position="48"/>
        <end position="66"/>
    </location>
</feature>
<keyword evidence="3" id="KW-0808">Transferase</keyword>
<sequence length="372" mass="42093">MNTNAINSKPHYPILDGLRGVAALMVVAFHIFEAHATSHLDQVINHGYLAVDFFFLLSGFVIGYAYDDRWDNMSIGNFFKRRLIRLQPMVIMGMIIGALLFYFQDSVVLWPSIHEVPVWKMLLVMVIGFTLIPVPSSLDIRGWAEMHPLNGPGWSLFYEYIANIMYALFVRKFSKTALSILVFLAGCALIHLAVTSPNGDIIGGWSLNPEQIHIGFARMMYPFFAGVLLFRMGKLIHIKNAFFWCSLLVIIALAMPRIGGSESLWMNGIYDSAVVILFFPLIIFLAAGGEIKGKFSARVCKFFGDISYPIYITHYPIIYIYTAWAIDNKIKFSDAYPISILVLLSCVALAYACLKLYDIPVRKWINNKVFPK</sequence>
<dbReference type="EMBL" id="VJZR01000003">
    <property type="protein sequence ID" value="TRX22211.1"/>
    <property type="molecule type" value="Genomic_DNA"/>
</dbReference>